<keyword evidence="2" id="KW-1003">Cell membrane</keyword>
<dbReference type="RefSeq" id="WP_043522958.1">
    <property type="nucleotide sequence ID" value="NZ_BAABKU010000002.1"/>
</dbReference>
<gene>
    <name evidence="8" type="ORF">MB27_05480</name>
</gene>
<evidence type="ECO:0000256" key="4">
    <source>
        <dbReference type="ARBA" id="ARBA00022989"/>
    </source>
</evidence>
<keyword evidence="4 7" id="KW-1133">Transmembrane helix</keyword>
<accession>A0A0A6UTL2</accession>
<evidence type="ECO:0000256" key="2">
    <source>
        <dbReference type="ARBA" id="ARBA00022475"/>
    </source>
</evidence>
<dbReference type="STRING" id="1869.MB27_05480"/>
<dbReference type="InterPro" id="IPR017039">
    <property type="entry name" value="Virul_fac_BrkB"/>
</dbReference>
<feature type="transmembrane region" description="Helical" evidence="7">
    <location>
        <begin position="205"/>
        <end position="223"/>
    </location>
</feature>
<feature type="transmembrane region" description="Helical" evidence="7">
    <location>
        <begin position="54"/>
        <end position="74"/>
    </location>
</feature>
<evidence type="ECO:0000256" key="5">
    <source>
        <dbReference type="ARBA" id="ARBA00023136"/>
    </source>
</evidence>
<protein>
    <submittedName>
        <fullName evidence="8">Ribonuclease BN</fullName>
    </submittedName>
</protein>
<proteinExistence type="predicted"/>
<dbReference type="AlphaFoldDB" id="A0A0A6UTL2"/>
<feature type="transmembrane region" description="Helical" evidence="7">
    <location>
        <begin position="235"/>
        <end position="259"/>
    </location>
</feature>
<dbReference type="PANTHER" id="PTHR30213">
    <property type="entry name" value="INNER MEMBRANE PROTEIN YHJD"/>
    <property type="match status" value="1"/>
</dbReference>
<name>A0A0A6UTL2_ACTUT</name>
<organism evidence="8 9">
    <name type="scientific">Actinoplanes utahensis</name>
    <dbReference type="NCBI Taxonomy" id="1869"/>
    <lineage>
        <taxon>Bacteria</taxon>
        <taxon>Bacillati</taxon>
        <taxon>Actinomycetota</taxon>
        <taxon>Actinomycetes</taxon>
        <taxon>Micromonosporales</taxon>
        <taxon>Micromonosporaceae</taxon>
        <taxon>Actinoplanes</taxon>
    </lineage>
</organism>
<evidence type="ECO:0000256" key="1">
    <source>
        <dbReference type="ARBA" id="ARBA00004651"/>
    </source>
</evidence>
<keyword evidence="9" id="KW-1185">Reference proteome</keyword>
<dbReference type="GO" id="GO:0005886">
    <property type="term" value="C:plasma membrane"/>
    <property type="evidence" value="ECO:0007669"/>
    <property type="project" value="UniProtKB-SubCell"/>
</dbReference>
<evidence type="ECO:0000313" key="8">
    <source>
        <dbReference type="EMBL" id="KHD78293.1"/>
    </source>
</evidence>
<keyword evidence="5 7" id="KW-0472">Membrane</keyword>
<feature type="transmembrane region" description="Helical" evidence="7">
    <location>
        <begin position="118"/>
        <end position="138"/>
    </location>
</feature>
<evidence type="ECO:0000256" key="6">
    <source>
        <dbReference type="SAM" id="MobiDB-lite"/>
    </source>
</evidence>
<reference evidence="8 9" key="1">
    <citation type="submission" date="2014-10" db="EMBL/GenBank/DDBJ databases">
        <title>Draft genome sequence of Actinoplanes utahensis NRRL 12052.</title>
        <authorList>
            <person name="Velasco-Bucheli B."/>
            <person name="del Cerro C."/>
            <person name="Hormigo D."/>
            <person name="Garcia J.L."/>
            <person name="Acebal C."/>
            <person name="Arroyo M."/>
            <person name="de la Mata I."/>
        </authorList>
    </citation>
    <scope>NUCLEOTIDE SEQUENCE [LARGE SCALE GENOMIC DNA]</scope>
    <source>
        <strain evidence="8 9">NRRL 12052</strain>
    </source>
</reference>
<comment type="subcellular location">
    <subcellularLocation>
        <location evidence="1">Cell membrane</location>
        <topology evidence="1">Multi-pass membrane protein</topology>
    </subcellularLocation>
</comment>
<evidence type="ECO:0000313" key="9">
    <source>
        <dbReference type="Proteomes" id="UP000054537"/>
    </source>
</evidence>
<dbReference type="NCBIfam" id="TIGR00765">
    <property type="entry name" value="yihY_not_rbn"/>
    <property type="match status" value="1"/>
</dbReference>
<feature type="transmembrane region" description="Helical" evidence="7">
    <location>
        <begin position="158"/>
        <end position="185"/>
    </location>
</feature>
<dbReference type="EMBL" id="JRTT01000005">
    <property type="protein sequence ID" value="KHD78293.1"/>
    <property type="molecule type" value="Genomic_DNA"/>
</dbReference>
<dbReference type="Pfam" id="PF03631">
    <property type="entry name" value="Virul_fac_BrkB"/>
    <property type="match status" value="1"/>
</dbReference>
<sequence>MSSTEPVPETRMMPGDKLSADDAFRALRHYGRWPLLHDAFVRFRYGDGFSHARAFGFQLCLAIVPFLIALSGLATDLGVEDGGRIVADTVVGLTPGDSKHMVEQLLIDDDRTEAAGELALALGMVTGLFALTSAMAQIERGANRIYGVERDRPALRKYLRAAILALVAGLPALFGFLLLVAGRVTGDSAERNLELSHGVRVTWDVIRWPLSLLLIVFAVSLLFRHSVRRNQPALSWLLFGAVVSTVLWWLASLLLAGYIRFSDGFGATYGPLTAIMALLIWANLTGIALFLGLAFAAQLEARRVGIQRPALEDRWEPEPEDPVADFPVPDAADIPDQRRPGVSAEPSG</sequence>
<dbReference type="eggNOG" id="COG1295">
    <property type="taxonomic scope" value="Bacteria"/>
</dbReference>
<evidence type="ECO:0000256" key="7">
    <source>
        <dbReference type="SAM" id="Phobius"/>
    </source>
</evidence>
<dbReference type="OrthoDB" id="3769784at2"/>
<comment type="caution">
    <text evidence="8">The sequence shown here is derived from an EMBL/GenBank/DDBJ whole genome shotgun (WGS) entry which is preliminary data.</text>
</comment>
<feature type="transmembrane region" description="Helical" evidence="7">
    <location>
        <begin position="271"/>
        <end position="297"/>
    </location>
</feature>
<keyword evidence="3 7" id="KW-0812">Transmembrane</keyword>
<evidence type="ECO:0000256" key="3">
    <source>
        <dbReference type="ARBA" id="ARBA00022692"/>
    </source>
</evidence>
<dbReference type="Proteomes" id="UP000054537">
    <property type="component" value="Unassembled WGS sequence"/>
</dbReference>
<dbReference type="PIRSF" id="PIRSF035875">
    <property type="entry name" value="RNase_BN"/>
    <property type="match status" value="1"/>
</dbReference>
<feature type="region of interest" description="Disordered" evidence="6">
    <location>
        <begin position="311"/>
        <end position="348"/>
    </location>
</feature>
<dbReference type="PANTHER" id="PTHR30213:SF0">
    <property type="entry name" value="UPF0761 MEMBRANE PROTEIN YIHY"/>
    <property type="match status" value="1"/>
</dbReference>